<organism evidence="6 7">
    <name type="scientific">Arthrobacter ulcerisalmonis</name>
    <dbReference type="NCBI Taxonomy" id="2483813"/>
    <lineage>
        <taxon>Bacteria</taxon>
        <taxon>Bacillati</taxon>
        <taxon>Actinomycetota</taxon>
        <taxon>Actinomycetes</taxon>
        <taxon>Micrococcales</taxon>
        <taxon>Micrococcaceae</taxon>
        <taxon>Arthrobacter</taxon>
    </lineage>
</organism>
<dbReference type="Proteomes" id="UP000280861">
    <property type="component" value="Unassembled WGS sequence"/>
</dbReference>
<comment type="catalytic activity">
    <reaction evidence="1">
        <text>Hydrolysis of terminal, non-reducing alpha-D-galactose residues in alpha-D-galactosides, including galactose oligosaccharides, galactomannans and galactolipids.</text>
        <dbReference type="EC" id="3.2.1.22"/>
    </reaction>
</comment>
<proteinExistence type="predicted"/>
<dbReference type="CDD" id="cd14791">
    <property type="entry name" value="GH36"/>
    <property type="match status" value="1"/>
</dbReference>
<protein>
    <recommendedName>
        <fullName evidence="2">alpha-galactosidase</fullName>
        <ecNumber evidence="2">3.2.1.22</ecNumber>
    </recommendedName>
</protein>
<keyword evidence="3 6" id="KW-0378">Hydrolase</keyword>
<dbReference type="GO" id="GO:0016052">
    <property type="term" value="P:carbohydrate catabolic process"/>
    <property type="evidence" value="ECO:0007669"/>
    <property type="project" value="InterPro"/>
</dbReference>
<dbReference type="InterPro" id="IPR038417">
    <property type="entry name" value="Alpga-gal_N_sf"/>
</dbReference>
<dbReference type="GO" id="GO:0004557">
    <property type="term" value="F:alpha-galactosidase activity"/>
    <property type="evidence" value="ECO:0007669"/>
    <property type="project" value="UniProtKB-EC"/>
</dbReference>
<dbReference type="Gene3D" id="2.70.98.60">
    <property type="entry name" value="alpha-galactosidase from lactobacil brevis"/>
    <property type="match status" value="1"/>
</dbReference>
<dbReference type="SUPFAM" id="SSF51445">
    <property type="entry name" value="(Trans)glycosidases"/>
    <property type="match status" value="1"/>
</dbReference>
<dbReference type="PRINTS" id="PR00743">
    <property type="entry name" value="GLHYDRLASE36"/>
</dbReference>
<dbReference type="InterPro" id="IPR013785">
    <property type="entry name" value="Aldolase_TIM"/>
</dbReference>
<keyword evidence="4 6" id="KW-0326">Glycosidase</keyword>
<dbReference type="PANTHER" id="PTHR43053">
    <property type="entry name" value="GLYCOSIDASE FAMILY 31"/>
    <property type="match status" value="1"/>
</dbReference>
<evidence type="ECO:0000256" key="4">
    <source>
        <dbReference type="ARBA" id="ARBA00023295"/>
    </source>
</evidence>
<dbReference type="InterPro" id="IPR000111">
    <property type="entry name" value="Glyco_hydro_27/36_CS"/>
</dbReference>
<dbReference type="InterPro" id="IPR002252">
    <property type="entry name" value="Glyco_hydro_36"/>
</dbReference>
<evidence type="ECO:0000256" key="2">
    <source>
        <dbReference type="ARBA" id="ARBA00012755"/>
    </source>
</evidence>
<dbReference type="PROSITE" id="PS00512">
    <property type="entry name" value="ALPHA_GALACTOSIDASE"/>
    <property type="match status" value="1"/>
</dbReference>
<dbReference type="InterPro" id="IPR050985">
    <property type="entry name" value="Alpha-glycosidase_related"/>
</dbReference>
<keyword evidence="7" id="KW-1185">Reference proteome</keyword>
<dbReference type="EC" id="3.2.1.22" evidence="2"/>
<gene>
    <name evidence="6" type="primary">rafA</name>
    <name evidence="6" type="ORF">PSET11_01048</name>
</gene>
<evidence type="ECO:0000313" key="6">
    <source>
        <dbReference type="EMBL" id="VDC22782.1"/>
    </source>
</evidence>
<dbReference type="FunFam" id="3.20.20.70:FF:000118">
    <property type="entry name" value="Alpha-galactosidase"/>
    <property type="match status" value="1"/>
</dbReference>
<sequence>MDPLHLRSAGTSLLISFATGEAEVIHWGADLGAELPDLGILVEPITNSAIDARVPAGLLPQASSAWRGRPALRGHRIIDGVGGLDFAARLRVVSATGTDRSALIVQADAAAGISIASSLTLHDGGLLEVRHTLTNDGSTNFQVDELATVLPVSPAATELLDLTGRWCRERHPQRRSIQQGTWVRSGRHGRTGHDSSLLFAAGTPGFSNRSGQVWATHLAWSGNHEHFTDTLGDGRTVIGASELLGSAEVVLAPGASYSAPALFAAYSNTGIDGITAAFYSWFRARPHHVAPAAGTDLSGLPAGAAAKKPRPVVLNTWEAVYFDHNLETLVELADSAADLGVERFVLDDGWFRGRRDDHAGLGDWFVDETVWPAGLTPLIDAVTSRGMEFGLWVEPEMINLDSDVARAHPEWIVGPSARSSKDGGRLPLEWRNQHVIDLVNPEAWQYIFTRIDALLSENNISYLKWDQNRDQTEHGHAGRPSVHEQTLAAYRLFDALRAAHPGVEIESCSSGGARVDLGILDHTDRIWASDCNDALERQTIQRWTGAVVPPELVGSHIGPTTSHTTARTHDLSFRAITALFGHFGMEWDVRSVQGAARDELRRFVGLYKEHRALIHSGTRVTADLADDALILHGVTATGTVAEGTTAALFALVSTRSQAAEQPGRLGIPGLEDARSYRVEAIFPTPDDADHEHTFAHVQPPGWLAGGAVASGKFLAEVGLPMPALYPEHAVLLKVTAV</sequence>
<dbReference type="Gene3D" id="3.20.20.70">
    <property type="entry name" value="Aldolase class I"/>
    <property type="match status" value="1"/>
</dbReference>
<dbReference type="InterPro" id="IPR017853">
    <property type="entry name" value="GH"/>
</dbReference>
<dbReference type="InterPro" id="IPR031704">
    <property type="entry name" value="Glyco_hydro_36_N"/>
</dbReference>
<dbReference type="PANTHER" id="PTHR43053:SF3">
    <property type="entry name" value="ALPHA-GALACTOSIDASE C-RELATED"/>
    <property type="match status" value="1"/>
</dbReference>
<dbReference type="Pfam" id="PF16875">
    <property type="entry name" value="Glyco_hydro_36N"/>
    <property type="match status" value="1"/>
</dbReference>
<dbReference type="RefSeq" id="WP_124091039.1">
    <property type="nucleotide sequence ID" value="NZ_CBCRYA010000021.1"/>
</dbReference>
<dbReference type="Gene3D" id="2.60.40.1180">
    <property type="entry name" value="Golgi alpha-mannosidase II"/>
    <property type="match status" value="1"/>
</dbReference>
<evidence type="ECO:0000259" key="5">
    <source>
        <dbReference type="Pfam" id="PF16875"/>
    </source>
</evidence>
<feature type="domain" description="Glycosyl hydrolase family 36 N-terminal" evidence="5">
    <location>
        <begin position="21"/>
        <end position="251"/>
    </location>
</feature>
<dbReference type="EMBL" id="UXAU01000017">
    <property type="protein sequence ID" value="VDC22782.1"/>
    <property type="molecule type" value="Genomic_DNA"/>
</dbReference>
<evidence type="ECO:0000313" key="7">
    <source>
        <dbReference type="Proteomes" id="UP000280861"/>
    </source>
</evidence>
<accession>A0A3P5WP75</accession>
<dbReference type="InterPro" id="IPR013780">
    <property type="entry name" value="Glyco_hydro_b"/>
</dbReference>
<reference evidence="6 7" key="1">
    <citation type="submission" date="2018-11" db="EMBL/GenBank/DDBJ databases">
        <authorList>
            <person name="Criscuolo A."/>
        </authorList>
    </citation>
    <scope>NUCLEOTIDE SEQUENCE [LARGE SCALE GENOMIC DNA]</scope>
    <source>
        <strain evidence="6">AT11b</strain>
    </source>
</reference>
<evidence type="ECO:0000256" key="3">
    <source>
        <dbReference type="ARBA" id="ARBA00022801"/>
    </source>
</evidence>
<dbReference type="AlphaFoldDB" id="A0A3P5WP75"/>
<dbReference type="OrthoDB" id="9758822at2"/>
<dbReference type="Pfam" id="PF02065">
    <property type="entry name" value="Melibiase"/>
    <property type="match status" value="1"/>
</dbReference>
<name>A0A3P5WP75_9MICC</name>
<evidence type="ECO:0000256" key="1">
    <source>
        <dbReference type="ARBA" id="ARBA00001255"/>
    </source>
</evidence>